<gene>
    <name evidence="3" type="ORF">UFOPK3674_00479</name>
</gene>
<sequence length="280" mass="28844">MSRVRLLGVCTAMAVGVTAIPAAAASASAPAHTSAKPVITLSGSTSVAPLASLLIRGYLKQYPGRVKFKLAQGGSDVGVADVAKGRVSIGMSSRDAKSSDPGGLFFNKVSKDALCVVTNPGNPIANLSQEQVKAIFSGSVRDWSDVTGSSITGTIDVVVRTAASGTQDAFQKIFLGSSSVLGAASQKASNGLVQQAVQTNKNAIGYVSFDFAGGTNAVAYKGTACDLRNAKSGAYGGTRNFWFVTRGRPATGNAIQKFISWAQNSKRAQAIVGKHWVPLV</sequence>
<dbReference type="CDD" id="cd13653">
    <property type="entry name" value="PBP2_phosphate_like_1"/>
    <property type="match status" value="1"/>
</dbReference>
<dbReference type="PANTHER" id="PTHR30570:SF1">
    <property type="entry name" value="PHOSPHATE-BINDING PROTEIN PSTS"/>
    <property type="match status" value="1"/>
</dbReference>
<dbReference type="Gene3D" id="3.40.190.10">
    <property type="entry name" value="Periplasmic binding protein-like II"/>
    <property type="match status" value="2"/>
</dbReference>
<dbReference type="EMBL" id="CAFBMX010000002">
    <property type="protein sequence ID" value="CAB4919835.1"/>
    <property type="molecule type" value="Genomic_DNA"/>
</dbReference>
<proteinExistence type="predicted"/>
<feature type="domain" description="PBP" evidence="2">
    <location>
        <begin position="31"/>
        <end position="213"/>
    </location>
</feature>
<evidence type="ECO:0000256" key="1">
    <source>
        <dbReference type="ARBA" id="ARBA00022729"/>
    </source>
</evidence>
<evidence type="ECO:0000259" key="2">
    <source>
        <dbReference type="Pfam" id="PF12849"/>
    </source>
</evidence>
<dbReference type="InterPro" id="IPR024370">
    <property type="entry name" value="PBP_domain"/>
</dbReference>
<dbReference type="PANTHER" id="PTHR30570">
    <property type="entry name" value="PERIPLASMIC PHOSPHATE BINDING COMPONENT OF PHOSPHATE ABC TRANSPORTER"/>
    <property type="match status" value="1"/>
</dbReference>
<dbReference type="Pfam" id="PF12849">
    <property type="entry name" value="PBP_like_2"/>
    <property type="match status" value="1"/>
</dbReference>
<reference evidence="3" key="1">
    <citation type="submission" date="2020-05" db="EMBL/GenBank/DDBJ databases">
        <authorList>
            <person name="Chiriac C."/>
            <person name="Salcher M."/>
            <person name="Ghai R."/>
            <person name="Kavagutti S V."/>
        </authorList>
    </citation>
    <scope>NUCLEOTIDE SEQUENCE</scope>
</reference>
<dbReference type="SUPFAM" id="SSF53850">
    <property type="entry name" value="Periplasmic binding protein-like II"/>
    <property type="match status" value="1"/>
</dbReference>
<evidence type="ECO:0000313" key="3">
    <source>
        <dbReference type="EMBL" id="CAB4919835.1"/>
    </source>
</evidence>
<name>A0A6J7HTV7_9ZZZZ</name>
<dbReference type="InterPro" id="IPR050811">
    <property type="entry name" value="Phosphate_ABC_transporter"/>
</dbReference>
<protein>
    <submittedName>
        <fullName evidence="3">Unannotated protein</fullName>
    </submittedName>
</protein>
<accession>A0A6J7HTV7</accession>
<organism evidence="3">
    <name type="scientific">freshwater metagenome</name>
    <dbReference type="NCBI Taxonomy" id="449393"/>
    <lineage>
        <taxon>unclassified sequences</taxon>
        <taxon>metagenomes</taxon>
        <taxon>ecological metagenomes</taxon>
    </lineage>
</organism>
<keyword evidence="1" id="KW-0732">Signal</keyword>
<dbReference type="AlphaFoldDB" id="A0A6J7HTV7"/>